<dbReference type="InterPro" id="IPR016040">
    <property type="entry name" value="NAD(P)-bd_dom"/>
</dbReference>
<dbReference type="Proteomes" id="UP001500218">
    <property type="component" value="Unassembled WGS sequence"/>
</dbReference>
<evidence type="ECO:0000313" key="3">
    <source>
        <dbReference type="Proteomes" id="UP001500218"/>
    </source>
</evidence>
<dbReference type="SUPFAM" id="SSF51735">
    <property type="entry name" value="NAD(P)-binding Rossmann-fold domains"/>
    <property type="match status" value="1"/>
</dbReference>
<proteinExistence type="predicted"/>
<evidence type="ECO:0000259" key="1">
    <source>
        <dbReference type="Pfam" id="PF13460"/>
    </source>
</evidence>
<dbReference type="PANTHER" id="PTHR43162:SF1">
    <property type="entry name" value="PRESTALK A DIFFERENTIATION PROTEIN A"/>
    <property type="match status" value="1"/>
</dbReference>
<organism evidence="2 3">
    <name type="scientific">Luedemannella flava</name>
    <dbReference type="NCBI Taxonomy" id="349316"/>
    <lineage>
        <taxon>Bacteria</taxon>
        <taxon>Bacillati</taxon>
        <taxon>Actinomycetota</taxon>
        <taxon>Actinomycetes</taxon>
        <taxon>Micromonosporales</taxon>
        <taxon>Micromonosporaceae</taxon>
        <taxon>Luedemannella</taxon>
    </lineage>
</organism>
<gene>
    <name evidence="2" type="ORF">GCM10009682_20640</name>
</gene>
<name>A0ABN2LTI3_9ACTN</name>
<keyword evidence="3" id="KW-1185">Reference proteome</keyword>
<comment type="caution">
    <text evidence="2">The sequence shown here is derived from an EMBL/GenBank/DDBJ whole genome shotgun (WGS) entry which is preliminary data.</text>
</comment>
<dbReference type="PANTHER" id="PTHR43162">
    <property type="match status" value="1"/>
</dbReference>
<dbReference type="InterPro" id="IPR036291">
    <property type="entry name" value="NAD(P)-bd_dom_sf"/>
</dbReference>
<dbReference type="Pfam" id="PF13460">
    <property type="entry name" value="NAD_binding_10"/>
    <property type="match status" value="1"/>
</dbReference>
<dbReference type="Gene3D" id="3.90.25.10">
    <property type="entry name" value="UDP-galactose 4-epimerase, domain 1"/>
    <property type="match status" value="1"/>
</dbReference>
<dbReference type="EMBL" id="BAAALT010000053">
    <property type="protein sequence ID" value="GAA1798896.1"/>
    <property type="molecule type" value="Genomic_DNA"/>
</dbReference>
<accession>A0ABN2LTI3</accession>
<sequence>MGSEYLVVGATGMVGRHVVTELERRDVAVRPAGRAGATVFDWDKPGTWAPALAGVERAYVLWPQGTTQPQHRMAEFVSAAADTSLRRLVLLSAYGVDRADGSGPRKAEQAVQDSGLDWTILRPNWFLQNFSDGIFAPGIRERRVIEAPAGDGLVSFVDTRDIAAVAATALTGDGHTGEGYTITGPTAVTFADVAAAISGVIGEPVGYRDADPAGTRAGLLAAGVAPDYADLLLGLFAGIVAGHNPTVTDVVERVTGRPARDVATYARDNAAAW</sequence>
<protein>
    <submittedName>
        <fullName evidence="2">NAD(P)H-binding protein</fullName>
    </submittedName>
</protein>
<dbReference type="Gene3D" id="3.40.50.720">
    <property type="entry name" value="NAD(P)-binding Rossmann-like Domain"/>
    <property type="match status" value="1"/>
</dbReference>
<evidence type="ECO:0000313" key="2">
    <source>
        <dbReference type="EMBL" id="GAA1798896.1"/>
    </source>
</evidence>
<reference evidence="3" key="1">
    <citation type="journal article" date="2019" name="Int. J. Syst. Evol. Microbiol.">
        <title>The Global Catalogue of Microorganisms (GCM) 10K type strain sequencing project: providing services to taxonomists for standard genome sequencing and annotation.</title>
        <authorList>
            <consortium name="The Broad Institute Genomics Platform"/>
            <consortium name="The Broad Institute Genome Sequencing Center for Infectious Disease"/>
            <person name="Wu L."/>
            <person name="Ma J."/>
        </authorList>
    </citation>
    <scope>NUCLEOTIDE SEQUENCE [LARGE SCALE GENOMIC DNA]</scope>
    <source>
        <strain evidence="3">JCM 13250</strain>
    </source>
</reference>
<dbReference type="InterPro" id="IPR051604">
    <property type="entry name" value="Ergot_Alk_Oxidoreductase"/>
</dbReference>
<feature type="domain" description="NAD(P)-binding" evidence="1">
    <location>
        <begin position="9"/>
        <end position="170"/>
    </location>
</feature>
<dbReference type="RefSeq" id="WP_344128806.1">
    <property type="nucleotide sequence ID" value="NZ_BAAALT010000053.1"/>
</dbReference>